<name>A0A940Y9D1_9BURK</name>
<evidence type="ECO:0000313" key="7">
    <source>
        <dbReference type="Proteomes" id="UP000676246"/>
    </source>
</evidence>
<feature type="active site" description="Nucleophile" evidence="4">
    <location>
        <position position="63"/>
    </location>
</feature>
<feature type="short sequence motif" description="GXSXG" evidence="4">
    <location>
        <begin position="61"/>
        <end position="65"/>
    </location>
</feature>
<dbReference type="InterPro" id="IPR006311">
    <property type="entry name" value="TAT_signal"/>
</dbReference>
<dbReference type="Pfam" id="PF01734">
    <property type="entry name" value="Patatin"/>
    <property type="match status" value="1"/>
</dbReference>
<proteinExistence type="predicted"/>
<comment type="caution">
    <text evidence="4">Lacks conserved residue(s) required for the propagation of feature annotation.</text>
</comment>
<keyword evidence="2 4" id="KW-0442">Lipid degradation</keyword>
<protein>
    <submittedName>
        <fullName evidence="6">Patatin-like phospholipase family protein</fullName>
    </submittedName>
</protein>
<dbReference type="CDD" id="cd07205">
    <property type="entry name" value="Pat_PNPLA6_PNPLA7_NTE1_like"/>
    <property type="match status" value="1"/>
</dbReference>
<evidence type="ECO:0000256" key="4">
    <source>
        <dbReference type="PROSITE-ProRule" id="PRU01161"/>
    </source>
</evidence>
<gene>
    <name evidence="6" type="ORF">KAK03_08770</name>
</gene>
<dbReference type="AlphaFoldDB" id="A0A940Y9D1"/>
<evidence type="ECO:0000256" key="3">
    <source>
        <dbReference type="ARBA" id="ARBA00023098"/>
    </source>
</evidence>
<evidence type="ECO:0000313" key="6">
    <source>
        <dbReference type="EMBL" id="MBQ0930580.1"/>
    </source>
</evidence>
<feature type="active site" description="Proton acceptor" evidence="4">
    <location>
        <position position="176"/>
    </location>
</feature>
<dbReference type="PANTHER" id="PTHR14226">
    <property type="entry name" value="NEUROPATHY TARGET ESTERASE/SWISS CHEESE D.MELANOGASTER"/>
    <property type="match status" value="1"/>
</dbReference>
<feature type="domain" description="PNPLA" evidence="5">
    <location>
        <begin position="30"/>
        <end position="189"/>
    </location>
</feature>
<dbReference type="GO" id="GO:0016042">
    <property type="term" value="P:lipid catabolic process"/>
    <property type="evidence" value="ECO:0007669"/>
    <property type="project" value="UniProtKB-UniRule"/>
</dbReference>
<evidence type="ECO:0000256" key="1">
    <source>
        <dbReference type="ARBA" id="ARBA00022801"/>
    </source>
</evidence>
<dbReference type="EMBL" id="JAGQDD010000004">
    <property type="protein sequence ID" value="MBQ0930580.1"/>
    <property type="molecule type" value="Genomic_DNA"/>
</dbReference>
<keyword evidence="1 4" id="KW-0378">Hydrolase</keyword>
<evidence type="ECO:0000256" key="2">
    <source>
        <dbReference type="ARBA" id="ARBA00022963"/>
    </source>
</evidence>
<dbReference type="RefSeq" id="WP_210853443.1">
    <property type="nucleotide sequence ID" value="NZ_JAGQDD010000004.1"/>
</dbReference>
<dbReference type="InterPro" id="IPR050301">
    <property type="entry name" value="NTE"/>
</dbReference>
<comment type="caution">
    <text evidence="6">The sequence shown here is derived from an EMBL/GenBank/DDBJ whole genome shotgun (WGS) entry which is preliminary data.</text>
</comment>
<dbReference type="PROSITE" id="PS51318">
    <property type="entry name" value="TAT"/>
    <property type="match status" value="1"/>
</dbReference>
<dbReference type="Proteomes" id="UP000676246">
    <property type="component" value="Unassembled WGS sequence"/>
</dbReference>
<dbReference type="PANTHER" id="PTHR14226:SF29">
    <property type="entry name" value="NEUROPATHY TARGET ESTERASE SWS"/>
    <property type="match status" value="1"/>
</dbReference>
<keyword evidence="7" id="KW-1185">Reference proteome</keyword>
<dbReference type="Gene3D" id="3.40.1090.10">
    <property type="entry name" value="Cytosolic phospholipase A2 catalytic domain"/>
    <property type="match status" value="2"/>
</dbReference>
<dbReference type="GO" id="GO:0016787">
    <property type="term" value="F:hydrolase activity"/>
    <property type="evidence" value="ECO:0007669"/>
    <property type="project" value="UniProtKB-UniRule"/>
</dbReference>
<evidence type="ECO:0000259" key="5">
    <source>
        <dbReference type="PROSITE" id="PS51635"/>
    </source>
</evidence>
<organism evidence="6 7">
    <name type="scientific">Ideonella alba</name>
    <dbReference type="NCBI Taxonomy" id="2824118"/>
    <lineage>
        <taxon>Bacteria</taxon>
        <taxon>Pseudomonadati</taxon>
        <taxon>Pseudomonadota</taxon>
        <taxon>Betaproteobacteria</taxon>
        <taxon>Burkholderiales</taxon>
        <taxon>Sphaerotilaceae</taxon>
        <taxon>Ideonella</taxon>
    </lineage>
</organism>
<feature type="short sequence motif" description="DGA/G" evidence="4">
    <location>
        <begin position="176"/>
        <end position="178"/>
    </location>
</feature>
<sequence>MTASRRALLGATVLGLALPARSQPRPRLALALGGGSARGFAHIGVARALEQAGIAADLVVGTSAGALVGAFLAAGWSAAQMEAFALQVREADVADFASAGRRGMLAGEALARIVAERLRGAQIEQLRTPFAAVTTDLRSGELVLLRQGPVADAVRASCSIPGVFVPPMVQGRELVDGGLVSPLPVRAARQLGAELVLAVDVAARPRRHDLSGLYEVVLQSFEIMGRALADQEALQADLVVRPDTAQFASSDFGARREMIQAGYEATLPLIPALRKRLDGLAARPRRG</sequence>
<keyword evidence="3 4" id="KW-0443">Lipid metabolism</keyword>
<accession>A0A940Y9D1</accession>
<dbReference type="InterPro" id="IPR016035">
    <property type="entry name" value="Acyl_Trfase/lysoPLipase"/>
</dbReference>
<reference evidence="6 7" key="1">
    <citation type="submission" date="2021-04" db="EMBL/GenBank/DDBJ databases">
        <title>The genome sequence of Ideonella sp. 3Y2.</title>
        <authorList>
            <person name="Liu Y."/>
        </authorList>
    </citation>
    <scope>NUCLEOTIDE SEQUENCE [LARGE SCALE GENOMIC DNA]</scope>
    <source>
        <strain evidence="6 7">3Y2</strain>
    </source>
</reference>
<dbReference type="PROSITE" id="PS51635">
    <property type="entry name" value="PNPLA"/>
    <property type="match status" value="1"/>
</dbReference>
<dbReference type="SUPFAM" id="SSF52151">
    <property type="entry name" value="FabD/lysophospholipase-like"/>
    <property type="match status" value="1"/>
</dbReference>
<dbReference type="InterPro" id="IPR002641">
    <property type="entry name" value="PNPLA_dom"/>
</dbReference>